<evidence type="ECO:0000313" key="1">
    <source>
        <dbReference type="EMBL" id="CPR17434.1"/>
    </source>
</evidence>
<dbReference type="AlphaFoldDB" id="A0A0D6JD43"/>
<sequence>MRAMDVQERARQMREALGDKAIAEAAQKAAELERGGKEDDAAEWRQIEKALLQMRGPHAS</sequence>
<organism evidence="1 2">
    <name type="scientific">Candidatus Filomicrobium marinum</name>
    <dbReference type="NCBI Taxonomy" id="1608628"/>
    <lineage>
        <taxon>Bacteria</taxon>
        <taxon>Pseudomonadati</taxon>
        <taxon>Pseudomonadota</taxon>
        <taxon>Alphaproteobacteria</taxon>
        <taxon>Hyphomicrobiales</taxon>
        <taxon>Hyphomicrobiaceae</taxon>
        <taxon>Filomicrobium</taxon>
    </lineage>
</organism>
<reference evidence="2" key="1">
    <citation type="submission" date="2015-02" db="EMBL/GenBank/DDBJ databases">
        <authorList>
            <person name="Chooi Y.-H."/>
        </authorList>
    </citation>
    <scope>NUCLEOTIDE SEQUENCE [LARGE SCALE GENOMIC DNA]</scope>
    <source>
        <strain evidence="2">strain Y</strain>
    </source>
</reference>
<proteinExistence type="predicted"/>
<evidence type="ECO:0000313" key="2">
    <source>
        <dbReference type="Proteomes" id="UP000033187"/>
    </source>
</evidence>
<dbReference type="Proteomes" id="UP000033187">
    <property type="component" value="Chromosome 1"/>
</dbReference>
<dbReference type="KEGG" id="fiy:BN1229_v1_1250"/>
<dbReference type="KEGG" id="fil:BN1229_v1_1252"/>
<accession>A0A0D6JD43</accession>
<protein>
    <submittedName>
        <fullName evidence="1">Uncharacterized protein</fullName>
    </submittedName>
</protein>
<dbReference type="EMBL" id="LN829119">
    <property type="protein sequence ID" value="CPR17434.1"/>
    <property type="molecule type" value="Genomic_DNA"/>
</dbReference>
<gene>
    <name evidence="1" type="ORF">YBN1229_v1_1250</name>
</gene>
<name>A0A0D6JD43_9HYPH</name>
<dbReference type="RefSeq" id="WP_046477334.1">
    <property type="nucleotide sequence ID" value="NZ_LN829118.1"/>
</dbReference>
<keyword evidence="2" id="KW-1185">Reference proteome</keyword>